<dbReference type="InterPro" id="IPR008984">
    <property type="entry name" value="SMAD_FHA_dom_sf"/>
</dbReference>
<gene>
    <name evidence="5" type="ORF">I7412_06360</name>
</gene>
<name>A0A937RI44_9ACTN</name>
<feature type="compositionally biased region" description="Low complexity" evidence="2">
    <location>
        <begin position="127"/>
        <end position="140"/>
    </location>
</feature>
<keyword evidence="1" id="KW-0597">Phosphoprotein</keyword>
<dbReference type="InterPro" id="IPR000253">
    <property type="entry name" value="FHA_dom"/>
</dbReference>
<feature type="region of interest" description="Disordered" evidence="2">
    <location>
        <begin position="101"/>
        <end position="175"/>
    </location>
</feature>
<keyword evidence="3" id="KW-0472">Membrane</keyword>
<dbReference type="SMART" id="SM00240">
    <property type="entry name" value="FHA"/>
    <property type="match status" value="1"/>
</dbReference>
<dbReference type="Gene3D" id="2.60.200.20">
    <property type="match status" value="1"/>
</dbReference>
<evidence type="ECO:0000259" key="4">
    <source>
        <dbReference type="PROSITE" id="PS50006"/>
    </source>
</evidence>
<dbReference type="Pfam" id="PF00498">
    <property type="entry name" value="FHA"/>
    <property type="match status" value="1"/>
</dbReference>
<dbReference type="SUPFAM" id="SSF49879">
    <property type="entry name" value="SMAD/FHA domain"/>
    <property type="match status" value="1"/>
</dbReference>
<evidence type="ECO:0000256" key="2">
    <source>
        <dbReference type="SAM" id="MobiDB-lite"/>
    </source>
</evidence>
<feature type="domain" description="FHA" evidence="4">
    <location>
        <begin position="23"/>
        <end position="71"/>
    </location>
</feature>
<organism evidence="5 6">
    <name type="scientific">Frankia nepalensis</name>
    <dbReference type="NCBI Taxonomy" id="1836974"/>
    <lineage>
        <taxon>Bacteria</taxon>
        <taxon>Bacillati</taxon>
        <taxon>Actinomycetota</taxon>
        <taxon>Actinomycetes</taxon>
        <taxon>Frankiales</taxon>
        <taxon>Frankiaceae</taxon>
        <taxon>Frankia</taxon>
    </lineage>
</organism>
<dbReference type="AlphaFoldDB" id="A0A937RI44"/>
<keyword evidence="3" id="KW-0812">Transmembrane</keyword>
<feature type="region of interest" description="Disordered" evidence="2">
    <location>
        <begin position="1"/>
        <end position="24"/>
    </location>
</feature>
<feature type="transmembrane region" description="Helical" evidence="3">
    <location>
        <begin position="186"/>
        <end position="205"/>
    </location>
</feature>
<comment type="caution">
    <text evidence="5">The sequence shown here is derived from an EMBL/GenBank/DDBJ whole genome shotgun (WGS) entry which is preliminary data.</text>
</comment>
<dbReference type="EMBL" id="JAEACQ010000148">
    <property type="protein sequence ID" value="MBL7626798.1"/>
    <property type="molecule type" value="Genomic_DNA"/>
</dbReference>
<evidence type="ECO:0000313" key="6">
    <source>
        <dbReference type="Proteomes" id="UP000604475"/>
    </source>
</evidence>
<evidence type="ECO:0000313" key="5">
    <source>
        <dbReference type="EMBL" id="MBL7626798.1"/>
    </source>
</evidence>
<sequence length="206" mass="21340">MPPVALRVSTSDKQLTLPGDRPAVVGRGRDADVVIQHPRVSRQHVSLEPAPDGWLARDLSTNGMWQDGQRVAVARIGASETRLRLGGADGPELTVSALVPAAPPAPAPAEPDLGELETRLAPNTGGTPRPARPAAQAPAPAHQPTPAPAAPGGSWSPAPPVPHQPVPHQPAAPAARRQPARWLRTVPTLVWLFAAAFAIGALVALS</sequence>
<feature type="compositionally biased region" description="Pro residues" evidence="2">
    <location>
        <begin position="157"/>
        <end position="170"/>
    </location>
</feature>
<accession>A0A937RI44</accession>
<dbReference type="Proteomes" id="UP000604475">
    <property type="component" value="Unassembled WGS sequence"/>
</dbReference>
<reference evidence="5" key="1">
    <citation type="submission" date="2020-12" db="EMBL/GenBank/DDBJ databases">
        <title>Genomic characterization of non-nitrogen-fixing Frankia strains.</title>
        <authorList>
            <person name="Carlos-Shanley C."/>
            <person name="Guerra T."/>
            <person name="Hahn D."/>
        </authorList>
    </citation>
    <scope>NUCLEOTIDE SEQUENCE</scope>
    <source>
        <strain evidence="5">CN6</strain>
    </source>
</reference>
<evidence type="ECO:0000256" key="3">
    <source>
        <dbReference type="SAM" id="Phobius"/>
    </source>
</evidence>
<keyword evidence="3" id="KW-1133">Transmembrane helix</keyword>
<keyword evidence="6" id="KW-1185">Reference proteome</keyword>
<protein>
    <submittedName>
        <fullName evidence="5">FHA domain-containing protein</fullName>
    </submittedName>
</protein>
<proteinExistence type="predicted"/>
<dbReference type="RefSeq" id="WP_203002395.1">
    <property type="nucleotide sequence ID" value="NZ_JADWYU010000104.1"/>
</dbReference>
<dbReference type="PROSITE" id="PS50006">
    <property type="entry name" value="FHA_DOMAIN"/>
    <property type="match status" value="1"/>
</dbReference>
<evidence type="ECO:0000256" key="1">
    <source>
        <dbReference type="ARBA" id="ARBA00022553"/>
    </source>
</evidence>